<sequence length="106" mass="11628">MRLSSLNSVKTVIHPKLLLTLCPFAISKSNIAVDKGQRRTGHLNHHLLHHPVRLSLTCRSAEHGRFLESVAILQPSNHAIQTLKTSHANTTPTPLCSAKQLLKTSG</sequence>
<reference evidence="1 2" key="1">
    <citation type="journal article" date="2022" name="bioRxiv">
        <title>Genomics of Preaxostyla Flagellates Illuminates Evolutionary Transitions and the Path Towards Mitochondrial Loss.</title>
        <authorList>
            <person name="Novak L.V.F."/>
            <person name="Treitli S.C."/>
            <person name="Pyrih J."/>
            <person name="Halakuc P."/>
            <person name="Pipaliya S.V."/>
            <person name="Vacek V."/>
            <person name="Brzon O."/>
            <person name="Soukal P."/>
            <person name="Eme L."/>
            <person name="Dacks J.B."/>
            <person name="Karnkowska A."/>
            <person name="Elias M."/>
            <person name="Hampl V."/>
        </authorList>
    </citation>
    <scope>NUCLEOTIDE SEQUENCE [LARGE SCALE GENOMIC DNA]</scope>
    <source>
        <strain evidence="1">NAU3</strain>
        <tissue evidence="1">Gut</tissue>
    </source>
</reference>
<name>A0ABQ9XMH2_9EUKA</name>
<dbReference type="Proteomes" id="UP001281761">
    <property type="component" value="Unassembled WGS sequence"/>
</dbReference>
<gene>
    <name evidence="1" type="ORF">BLNAU_12483</name>
</gene>
<comment type="caution">
    <text evidence="1">The sequence shown here is derived from an EMBL/GenBank/DDBJ whole genome shotgun (WGS) entry which is preliminary data.</text>
</comment>
<keyword evidence="2" id="KW-1185">Reference proteome</keyword>
<accession>A0ABQ9XMH2</accession>
<evidence type="ECO:0000313" key="1">
    <source>
        <dbReference type="EMBL" id="KAK2952518.1"/>
    </source>
</evidence>
<protein>
    <submittedName>
        <fullName evidence="1">Uncharacterized protein</fullName>
    </submittedName>
</protein>
<organism evidence="1 2">
    <name type="scientific">Blattamonas nauphoetae</name>
    <dbReference type="NCBI Taxonomy" id="2049346"/>
    <lineage>
        <taxon>Eukaryota</taxon>
        <taxon>Metamonada</taxon>
        <taxon>Preaxostyla</taxon>
        <taxon>Oxymonadida</taxon>
        <taxon>Blattamonas</taxon>
    </lineage>
</organism>
<dbReference type="EMBL" id="JARBJD010000102">
    <property type="protein sequence ID" value="KAK2952518.1"/>
    <property type="molecule type" value="Genomic_DNA"/>
</dbReference>
<evidence type="ECO:0000313" key="2">
    <source>
        <dbReference type="Proteomes" id="UP001281761"/>
    </source>
</evidence>
<proteinExistence type="predicted"/>